<dbReference type="GO" id="GO:0046847">
    <property type="term" value="P:filopodium assembly"/>
    <property type="evidence" value="ECO:0007669"/>
    <property type="project" value="TreeGrafter"/>
</dbReference>
<evidence type="ECO:0000256" key="1">
    <source>
        <dbReference type="ARBA" id="ARBA00004370"/>
    </source>
</evidence>
<dbReference type="SUPFAM" id="SSF48726">
    <property type="entry name" value="Immunoglobulin"/>
    <property type="match status" value="1"/>
</dbReference>
<dbReference type="PaxDb" id="8022-A0A060XUH1"/>
<dbReference type="AlphaFoldDB" id="A0A060XUH1"/>
<proteinExistence type="predicted"/>
<evidence type="ECO:0000256" key="3">
    <source>
        <dbReference type="ARBA" id="ARBA00023136"/>
    </source>
</evidence>
<dbReference type="InterPro" id="IPR013783">
    <property type="entry name" value="Ig-like_fold"/>
</dbReference>
<dbReference type="GO" id="GO:0005886">
    <property type="term" value="C:plasma membrane"/>
    <property type="evidence" value="ECO:0007669"/>
    <property type="project" value="TreeGrafter"/>
</dbReference>
<evidence type="ECO:0008006" key="7">
    <source>
        <dbReference type="Google" id="ProtNLM"/>
    </source>
</evidence>
<dbReference type="Proteomes" id="UP000193380">
    <property type="component" value="Unassembled WGS sequence"/>
</dbReference>
<dbReference type="STRING" id="8022.A0A060XUH1"/>
<dbReference type="GO" id="GO:0030425">
    <property type="term" value="C:dendrite"/>
    <property type="evidence" value="ECO:0007669"/>
    <property type="project" value="TreeGrafter"/>
</dbReference>
<dbReference type="GO" id="GO:1904891">
    <property type="term" value="P:positive regulation of excitatory synapse assembly"/>
    <property type="evidence" value="ECO:0007669"/>
    <property type="project" value="TreeGrafter"/>
</dbReference>
<dbReference type="GO" id="GO:0030424">
    <property type="term" value="C:axon"/>
    <property type="evidence" value="ECO:0007669"/>
    <property type="project" value="TreeGrafter"/>
</dbReference>
<evidence type="ECO:0000256" key="4">
    <source>
        <dbReference type="ARBA" id="ARBA00023180"/>
    </source>
</evidence>
<dbReference type="InterPro" id="IPR036179">
    <property type="entry name" value="Ig-like_dom_sf"/>
</dbReference>
<dbReference type="InterPro" id="IPR015631">
    <property type="entry name" value="CD2/SLAM_rcpt"/>
</dbReference>
<name>A0A060XUH1_ONCMY</name>
<comment type="subcellular location">
    <subcellularLocation>
        <location evidence="1">Membrane</location>
    </subcellularLocation>
</comment>
<dbReference type="PANTHER" id="PTHR12080:SF93">
    <property type="entry name" value="V-SET AND TRANSMEMBRANE DOMAIN-CONTAINING PROTEIN 5"/>
    <property type="match status" value="1"/>
</dbReference>
<keyword evidence="3" id="KW-0472">Membrane</keyword>
<gene>
    <name evidence="5" type="ORF">GSONMT00013098001</name>
</gene>
<protein>
    <recommendedName>
        <fullName evidence="7">Immunoglobulin subtype domain-containing protein</fullName>
    </recommendedName>
</protein>
<dbReference type="EMBL" id="FR905649">
    <property type="protein sequence ID" value="CDQ80739.1"/>
    <property type="molecule type" value="Genomic_DNA"/>
</dbReference>
<evidence type="ECO:0000256" key="2">
    <source>
        <dbReference type="ARBA" id="ARBA00022729"/>
    </source>
</evidence>
<keyword evidence="2" id="KW-0732">Signal</keyword>
<accession>A0A060XUH1</accession>
<reference evidence="5" key="2">
    <citation type="submission" date="2014-03" db="EMBL/GenBank/DDBJ databases">
        <authorList>
            <person name="Genoscope - CEA"/>
        </authorList>
    </citation>
    <scope>NUCLEOTIDE SEQUENCE</scope>
</reference>
<evidence type="ECO:0000313" key="6">
    <source>
        <dbReference type="Proteomes" id="UP000193380"/>
    </source>
</evidence>
<dbReference type="PANTHER" id="PTHR12080">
    <property type="entry name" value="SIGNALING LYMPHOCYTIC ACTIVATION MOLECULE"/>
    <property type="match status" value="1"/>
</dbReference>
<sequence length="192" mass="21705">MWPLRLWDAQEVALFLSLTLYVCHLAGAISIRSPQQSLTRPVQQDVLFSVDISCVGTPTIQWTFMSGRVSRDIGAWQPGGYTNVSEDYMDRVHTYTNGSMGLSDLRIQDTGFYVITVTELSGSSKDEGFVLKVEEVLYEDLQYLAVFAVGLASLAGFLMVSMWLMDKAYCRIKAWRKRQQMPENDVTDLQPL</sequence>
<reference evidence="5" key="1">
    <citation type="journal article" date="2014" name="Nat. Commun.">
        <title>The rainbow trout genome provides novel insights into evolution after whole-genome duplication in vertebrates.</title>
        <authorList>
            <person name="Berthelot C."/>
            <person name="Brunet F."/>
            <person name="Chalopin D."/>
            <person name="Juanchich A."/>
            <person name="Bernard M."/>
            <person name="Noel B."/>
            <person name="Bento P."/>
            <person name="Da Silva C."/>
            <person name="Labadie K."/>
            <person name="Alberti A."/>
            <person name="Aury J.M."/>
            <person name="Louis A."/>
            <person name="Dehais P."/>
            <person name="Bardou P."/>
            <person name="Montfort J."/>
            <person name="Klopp C."/>
            <person name="Cabau C."/>
            <person name="Gaspin C."/>
            <person name="Thorgaard G.H."/>
            <person name="Boussaha M."/>
            <person name="Quillet E."/>
            <person name="Guyomard R."/>
            <person name="Galiana D."/>
            <person name="Bobe J."/>
            <person name="Volff J.N."/>
            <person name="Genet C."/>
            <person name="Wincker P."/>
            <person name="Jaillon O."/>
            <person name="Roest Crollius H."/>
            <person name="Guiguen Y."/>
        </authorList>
    </citation>
    <scope>NUCLEOTIDE SEQUENCE [LARGE SCALE GENOMIC DNA]</scope>
</reference>
<dbReference type="Gene3D" id="2.60.40.10">
    <property type="entry name" value="Immunoglobulins"/>
    <property type="match status" value="1"/>
</dbReference>
<evidence type="ECO:0000313" key="5">
    <source>
        <dbReference type="EMBL" id="CDQ80739.1"/>
    </source>
</evidence>
<keyword evidence="4" id="KW-0325">Glycoprotein</keyword>
<organism evidence="5 6">
    <name type="scientific">Oncorhynchus mykiss</name>
    <name type="common">Rainbow trout</name>
    <name type="synonym">Salmo gairdneri</name>
    <dbReference type="NCBI Taxonomy" id="8022"/>
    <lineage>
        <taxon>Eukaryota</taxon>
        <taxon>Metazoa</taxon>
        <taxon>Chordata</taxon>
        <taxon>Craniata</taxon>
        <taxon>Vertebrata</taxon>
        <taxon>Euteleostomi</taxon>
        <taxon>Actinopterygii</taxon>
        <taxon>Neopterygii</taxon>
        <taxon>Teleostei</taxon>
        <taxon>Protacanthopterygii</taxon>
        <taxon>Salmoniformes</taxon>
        <taxon>Salmonidae</taxon>
        <taxon>Salmoninae</taxon>
        <taxon>Oncorhynchus</taxon>
    </lineage>
</organism>